<keyword evidence="4 5" id="KW-0620">Polyamine biosynthesis</keyword>
<comment type="function">
    <text evidence="5">Catalyzes the irreversible transfer of a propylamine group from the amino donor S-adenosylmethioninamine (decarboxy-AdoMet) to putrescine (1,4-diaminobutane) to yield spermidine.</text>
</comment>
<comment type="subunit">
    <text evidence="5">Homodimer or homotetramer.</text>
</comment>
<evidence type="ECO:0000256" key="6">
    <source>
        <dbReference type="PROSITE-ProRule" id="PRU00354"/>
    </source>
</evidence>
<dbReference type="GO" id="GO:0010487">
    <property type="term" value="F:thermospermine synthase activity"/>
    <property type="evidence" value="ECO:0007669"/>
    <property type="project" value="UniProtKB-ARBA"/>
</dbReference>
<keyword evidence="2 5" id="KW-0808">Transferase</keyword>
<feature type="binding site" evidence="5">
    <location>
        <position position="107"/>
    </location>
    <ligand>
        <name>S-methyl-5'-thioadenosine</name>
        <dbReference type="ChEBI" id="CHEBI:17509"/>
    </ligand>
</feature>
<comment type="pathway">
    <text evidence="5">Amine and polyamine biosynthesis; spermidine biosynthesis; spermidine from putrescine: step 1/1.</text>
</comment>
<dbReference type="SUPFAM" id="SSF53335">
    <property type="entry name" value="S-adenosyl-L-methionine-dependent methyltransferases"/>
    <property type="match status" value="1"/>
</dbReference>
<evidence type="ECO:0000313" key="8">
    <source>
        <dbReference type="EMBL" id="AYM53700.1"/>
    </source>
</evidence>
<comment type="caution">
    <text evidence="5">Lacks conserved residue(s) required for the propagation of feature annotation.</text>
</comment>
<dbReference type="EMBL" id="MH908908">
    <property type="protein sequence ID" value="AYM53700.1"/>
    <property type="molecule type" value="Genomic_DNA"/>
</dbReference>
<comment type="catalytic activity">
    <reaction evidence="5">
        <text>S-adenosyl 3-(methylsulfanyl)propylamine + putrescine = S-methyl-5'-thioadenosine + spermidine + H(+)</text>
        <dbReference type="Rhea" id="RHEA:12721"/>
        <dbReference type="ChEBI" id="CHEBI:15378"/>
        <dbReference type="ChEBI" id="CHEBI:17509"/>
        <dbReference type="ChEBI" id="CHEBI:57443"/>
        <dbReference type="ChEBI" id="CHEBI:57834"/>
        <dbReference type="ChEBI" id="CHEBI:326268"/>
        <dbReference type="EC" id="2.5.1.16"/>
    </reaction>
</comment>
<accession>A0A3Q8I6M2</accession>
<proteinExistence type="inferred from homology"/>
<sequence length="316" mass="35358">MTKPYVFQHVAPEELHAHLKHRSLLKGKTAVQSFEIAEVGHYGRALLLDGCVQSTEHDERIYHESLLFPAYAYSPRVASVLCLGGANGGTLKQILKLPHLERVRLFDIDAELHGISRRLLPHMHERTLEDPRVRIEFGKVFDMVAALGETRERFDLIVADLPDATAESYATSLFSSEFYQNVSRLLSPHGIYVTQAGQAHFLYSRFLNRTLRTLGREFAHVTPYTVTVPSYGCPWAFALASRGVDFASVTPETLGQRIRLLPEATLAAYDEQTHAHMFHLPKILRSALAEDVPVNTLGRMETVEIAVRAEPASSSS</sequence>
<dbReference type="CDD" id="cd02440">
    <property type="entry name" value="AdoMet_MTases"/>
    <property type="match status" value="1"/>
</dbReference>
<dbReference type="EC" id="2.5.1.16" evidence="5"/>
<evidence type="ECO:0000256" key="1">
    <source>
        <dbReference type="ARBA" id="ARBA00007867"/>
    </source>
</evidence>
<dbReference type="InterPro" id="IPR030374">
    <property type="entry name" value="PABS"/>
</dbReference>
<dbReference type="InterPro" id="IPR001045">
    <property type="entry name" value="Spermi_synthase"/>
</dbReference>
<dbReference type="AlphaFoldDB" id="A0A3Q8I6M2"/>
<dbReference type="Pfam" id="PF01564">
    <property type="entry name" value="Spermine_synth"/>
    <property type="match status" value="1"/>
</dbReference>
<evidence type="ECO:0000259" key="7">
    <source>
        <dbReference type="PROSITE" id="PS51006"/>
    </source>
</evidence>
<name>A0A3Q8I6M2_9BACT</name>
<feature type="domain" description="PABS" evidence="7">
    <location>
        <begin position="3"/>
        <end position="242"/>
    </location>
</feature>
<evidence type="ECO:0000256" key="5">
    <source>
        <dbReference type="HAMAP-Rule" id="MF_00198"/>
    </source>
</evidence>
<evidence type="ECO:0000256" key="2">
    <source>
        <dbReference type="ARBA" id="ARBA00022679"/>
    </source>
</evidence>
<dbReference type="PROSITE" id="PS51006">
    <property type="entry name" value="PABS_2"/>
    <property type="match status" value="1"/>
</dbReference>
<dbReference type="Gene3D" id="3.40.50.150">
    <property type="entry name" value="Vaccinia Virus protein VP39"/>
    <property type="match status" value="1"/>
</dbReference>
<reference evidence="8" key="1">
    <citation type="journal article" date="2018" name="J. Ind. Microbiol. Biotechnol.">
        <title>Genome mining reveals uncommon alkylpyrones as type III PKS products from myxobacteria.</title>
        <authorList>
            <person name="Hug J.J."/>
            <person name="Panter F."/>
            <person name="Krug D."/>
            <person name="Muller R."/>
        </authorList>
    </citation>
    <scope>NUCLEOTIDE SEQUENCE</scope>
    <source>
        <strain evidence="8">MCy9118</strain>
    </source>
</reference>
<dbReference type="InterPro" id="IPR037163">
    <property type="entry name" value="Spermidine_synt_N_sf"/>
</dbReference>
<protein>
    <recommendedName>
        <fullName evidence="5">Polyamine aminopropyltransferase</fullName>
    </recommendedName>
    <alternativeName>
        <fullName evidence="5">Putrescine aminopropyltransferase</fullName>
        <shortName evidence="5">PAPT</shortName>
    </alternativeName>
    <alternativeName>
        <fullName evidence="5">Spermidine synthase</fullName>
        <shortName evidence="5">SPDS</shortName>
        <shortName evidence="5">SPDSY</shortName>
        <ecNumber evidence="5">2.5.1.16</ecNumber>
    </alternativeName>
</protein>
<comment type="similarity">
    <text evidence="1 5">Belongs to the spermidine/spermine synthase family.</text>
</comment>
<evidence type="ECO:0000256" key="4">
    <source>
        <dbReference type="ARBA" id="ARBA00023115"/>
    </source>
</evidence>
<feature type="binding site" evidence="5">
    <location>
        <position position="32"/>
    </location>
    <ligand>
        <name>S-methyl-5'-thioadenosine</name>
        <dbReference type="ChEBI" id="CHEBI:17509"/>
    </ligand>
</feature>
<dbReference type="UniPathway" id="UPA00248">
    <property type="reaction ID" value="UER00314"/>
</dbReference>
<keyword evidence="3 5" id="KW-0745">Spermidine biosynthesis</keyword>
<evidence type="ECO:0000256" key="3">
    <source>
        <dbReference type="ARBA" id="ARBA00023066"/>
    </source>
</evidence>
<dbReference type="InterPro" id="IPR029063">
    <property type="entry name" value="SAM-dependent_MTases_sf"/>
</dbReference>
<dbReference type="GO" id="GO:0008295">
    <property type="term" value="P:spermidine biosynthetic process"/>
    <property type="evidence" value="ECO:0007669"/>
    <property type="project" value="UniProtKB-UniRule"/>
</dbReference>
<feature type="active site" description="Proton acceptor" evidence="5 6">
    <location>
        <position position="160"/>
    </location>
</feature>
<feature type="binding site" evidence="5">
    <location>
        <position position="63"/>
    </location>
    <ligand>
        <name>spermidine</name>
        <dbReference type="ChEBI" id="CHEBI:57834"/>
    </ligand>
</feature>
<dbReference type="PANTHER" id="PTHR43317:SF1">
    <property type="entry name" value="THERMOSPERMINE SYNTHASE ACAULIS5"/>
    <property type="match status" value="1"/>
</dbReference>
<dbReference type="HAMAP" id="MF_00198">
    <property type="entry name" value="Spermidine_synth"/>
    <property type="match status" value="1"/>
</dbReference>
<dbReference type="PANTHER" id="PTHR43317">
    <property type="entry name" value="THERMOSPERMINE SYNTHASE ACAULIS5"/>
    <property type="match status" value="1"/>
</dbReference>
<organism evidence="8">
    <name type="scientific">Cystobacter fuscus</name>
    <dbReference type="NCBI Taxonomy" id="43"/>
    <lineage>
        <taxon>Bacteria</taxon>
        <taxon>Pseudomonadati</taxon>
        <taxon>Myxococcota</taxon>
        <taxon>Myxococcia</taxon>
        <taxon>Myxococcales</taxon>
        <taxon>Cystobacterineae</taxon>
        <taxon>Archangiaceae</taxon>
        <taxon>Cystobacter</taxon>
    </lineage>
</organism>
<dbReference type="Gene3D" id="2.30.140.10">
    <property type="entry name" value="Spermidine synthase, tetramerisation domain"/>
    <property type="match status" value="1"/>
</dbReference>
<dbReference type="GO" id="GO:0004766">
    <property type="term" value="F:spermidine synthase activity"/>
    <property type="evidence" value="ECO:0007669"/>
    <property type="project" value="UniProtKB-UniRule"/>
</dbReference>
<feature type="binding site" evidence="5">
    <location>
        <position position="87"/>
    </location>
    <ligand>
        <name>spermidine</name>
        <dbReference type="ChEBI" id="CHEBI:57834"/>
    </ligand>
</feature>
<gene>
    <name evidence="5" type="primary">speE</name>
</gene>